<organism evidence="5 6">
    <name type="scientific">Bacillus salipaludis</name>
    <dbReference type="NCBI Taxonomy" id="2547811"/>
    <lineage>
        <taxon>Bacteria</taxon>
        <taxon>Bacillati</taxon>
        <taxon>Bacillota</taxon>
        <taxon>Bacilli</taxon>
        <taxon>Bacillales</taxon>
        <taxon>Bacillaceae</taxon>
        <taxon>Bacillus</taxon>
    </lineage>
</organism>
<feature type="domain" description="EamA" evidence="4">
    <location>
        <begin position="6"/>
        <end position="139"/>
    </location>
</feature>
<dbReference type="PANTHER" id="PTHR12715:SF4">
    <property type="entry name" value="EAMA DOMAIN-CONTAINING PROTEIN"/>
    <property type="match status" value="1"/>
</dbReference>
<gene>
    <name evidence="5" type="ORF">ACJEBI_10630</name>
</gene>
<accession>A0ABW8RI93</accession>
<dbReference type="Proteomes" id="UP001623041">
    <property type="component" value="Unassembled WGS sequence"/>
</dbReference>
<evidence type="ECO:0000259" key="4">
    <source>
        <dbReference type="Pfam" id="PF00892"/>
    </source>
</evidence>
<evidence type="ECO:0000313" key="5">
    <source>
        <dbReference type="EMBL" id="MFK9091935.1"/>
    </source>
</evidence>
<name>A0ABW8RI93_9BACI</name>
<feature type="transmembrane region" description="Helical" evidence="3">
    <location>
        <begin position="148"/>
        <end position="170"/>
    </location>
</feature>
<evidence type="ECO:0000313" key="6">
    <source>
        <dbReference type="Proteomes" id="UP001623041"/>
    </source>
</evidence>
<sequence>MNIKTFIMASVTVIIWGSSFAAIRVGLHGGYSAGHLILSRYLIASAIFAIFALWPGVKFRLPKKEDLLRISVLGWVGISIYHIGVTFGEQTVSAATAAMLVSSTPIFAALISVFILKERMGMFGWIGLALGFIGIGIITLGTAGSSFILSKGAFLVLMSAVATSVLFAYQKPLLSRYTSIELTAYFTWAGTLPFFIFSPGLFHDIQHATMEANLSALYIGIFPTAIGYVTWAMALSTGKASAVTSMLYIEPVFAILVAGVWLNEWPTILSINGGAIAIAGVIVVNLLGSKQHSPAKKQHKVEIT</sequence>
<feature type="transmembrane region" description="Helical" evidence="3">
    <location>
        <begin position="37"/>
        <end position="55"/>
    </location>
</feature>
<comment type="similarity">
    <text evidence="2">Belongs to the EamA transporter family.</text>
</comment>
<feature type="transmembrane region" description="Helical" evidence="3">
    <location>
        <begin position="94"/>
        <end position="116"/>
    </location>
</feature>
<evidence type="ECO:0000256" key="1">
    <source>
        <dbReference type="ARBA" id="ARBA00004127"/>
    </source>
</evidence>
<dbReference type="PANTHER" id="PTHR12715">
    <property type="entry name" value="TRANSPORTER, DRUG/METABOLITE EXPORTER FAMILY"/>
    <property type="match status" value="1"/>
</dbReference>
<feature type="transmembrane region" description="Helical" evidence="3">
    <location>
        <begin position="182"/>
        <end position="202"/>
    </location>
</feature>
<reference evidence="5 6" key="1">
    <citation type="submission" date="2024-11" db="EMBL/GenBank/DDBJ databases">
        <authorList>
            <person name="Lucas J.A."/>
        </authorList>
    </citation>
    <scope>NUCLEOTIDE SEQUENCE [LARGE SCALE GENOMIC DNA]</scope>
    <source>
        <strain evidence="5 6">Z 5.4</strain>
    </source>
</reference>
<feature type="domain" description="EamA" evidence="4">
    <location>
        <begin position="151"/>
        <end position="285"/>
    </location>
</feature>
<feature type="transmembrane region" description="Helical" evidence="3">
    <location>
        <begin position="242"/>
        <end position="262"/>
    </location>
</feature>
<dbReference type="RefSeq" id="WP_406580546.1">
    <property type="nucleotide sequence ID" value="NZ_JBJHQH010000006.1"/>
</dbReference>
<proteinExistence type="inferred from homology"/>
<keyword evidence="3" id="KW-1133">Transmembrane helix</keyword>
<keyword evidence="3" id="KW-0472">Membrane</keyword>
<feature type="transmembrane region" description="Helical" evidence="3">
    <location>
        <begin position="268"/>
        <end position="288"/>
    </location>
</feature>
<evidence type="ECO:0000256" key="3">
    <source>
        <dbReference type="SAM" id="Phobius"/>
    </source>
</evidence>
<dbReference type="SUPFAM" id="SSF103481">
    <property type="entry name" value="Multidrug resistance efflux transporter EmrE"/>
    <property type="match status" value="2"/>
</dbReference>
<feature type="transmembrane region" description="Helical" evidence="3">
    <location>
        <begin position="123"/>
        <end position="142"/>
    </location>
</feature>
<keyword evidence="3" id="KW-0812">Transmembrane</keyword>
<comment type="subcellular location">
    <subcellularLocation>
        <location evidence="1">Endomembrane system</location>
        <topology evidence="1">Multi-pass membrane protein</topology>
    </subcellularLocation>
</comment>
<comment type="caution">
    <text evidence="5">The sequence shown here is derived from an EMBL/GenBank/DDBJ whole genome shotgun (WGS) entry which is preliminary data.</text>
</comment>
<dbReference type="InterPro" id="IPR052756">
    <property type="entry name" value="Alkyne_AA_exporter"/>
</dbReference>
<keyword evidence="6" id="KW-1185">Reference proteome</keyword>
<dbReference type="InterPro" id="IPR037185">
    <property type="entry name" value="EmrE-like"/>
</dbReference>
<protein>
    <submittedName>
        <fullName evidence="5">DMT family transporter</fullName>
    </submittedName>
</protein>
<feature type="transmembrane region" description="Helical" evidence="3">
    <location>
        <begin position="214"/>
        <end position="235"/>
    </location>
</feature>
<evidence type="ECO:0000256" key="2">
    <source>
        <dbReference type="ARBA" id="ARBA00007362"/>
    </source>
</evidence>
<dbReference type="EMBL" id="JBJHQH010000006">
    <property type="protein sequence ID" value="MFK9091935.1"/>
    <property type="molecule type" value="Genomic_DNA"/>
</dbReference>
<feature type="transmembrane region" description="Helical" evidence="3">
    <location>
        <begin position="67"/>
        <end position="88"/>
    </location>
</feature>
<dbReference type="InterPro" id="IPR000620">
    <property type="entry name" value="EamA_dom"/>
</dbReference>
<dbReference type="Pfam" id="PF00892">
    <property type="entry name" value="EamA"/>
    <property type="match status" value="2"/>
</dbReference>